<feature type="transmembrane region" description="Helical" evidence="1">
    <location>
        <begin position="82"/>
        <end position="105"/>
    </location>
</feature>
<dbReference type="OrthoDB" id="277433at2"/>
<dbReference type="RefSeq" id="WP_002651208.1">
    <property type="nucleotide sequence ID" value="NZ_CH672376.1"/>
</dbReference>
<dbReference type="EMBL" id="AANZ01000003">
    <property type="protein sequence ID" value="EAQ81780.1"/>
    <property type="molecule type" value="Genomic_DNA"/>
</dbReference>
<dbReference type="HOGENOM" id="CLU_1445064_0_0_0"/>
<dbReference type="AlphaFoldDB" id="A3ZN88"/>
<proteinExistence type="predicted"/>
<organism evidence="2 3">
    <name type="scientific">Blastopirellula marina DSM 3645</name>
    <dbReference type="NCBI Taxonomy" id="314230"/>
    <lineage>
        <taxon>Bacteria</taxon>
        <taxon>Pseudomonadati</taxon>
        <taxon>Planctomycetota</taxon>
        <taxon>Planctomycetia</taxon>
        <taxon>Pirellulales</taxon>
        <taxon>Pirellulaceae</taxon>
        <taxon>Blastopirellula</taxon>
    </lineage>
</organism>
<evidence type="ECO:0000313" key="3">
    <source>
        <dbReference type="Proteomes" id="UP000004358"/>
    </source>
</evidence>
<comment type="caution">
    <text evidence="2">The sequence shown here is derived from an EMBL/GenBank/DDBJ whole genome shotgun (WGS) entry which is preliminary data.</text>
</comment>
<name>A3ZN88_9BACT</name>
<keyword evidence="1" id="KW-0812">Transmembrane</keyword>
<keyword evidence="1" id="KW-1133">Transmembrane helix</keyword>
<protein>
    <recommendedName>
        <fullName evidence="4">Zinc-finger domain-containing protein</fullName>
    </recommendedName>
</protein>
<accession>A3ZN88</accession>
<sequence length="187" mass="20055">MSQFSEQADFDLTAVRYLSGELSPAETAAFEMLLADDVSACERLADVVELTAAMMTVPSAPDARPTRGGLATTTSSRRSTSFWPAALAASIVLAVVGGLATMVAWNEDADTRLAQSWIDSSDAVDEFLAVETLPVAEQSLTPQLNALQWDGEDEAGWNTPPAWMLAAVALEQEDDLDREATTEEVQQ</sequence>
<dbReference type="STRING" id="314230.DSM3645_16550"/>
<reference evidence="2 3" key="1">
    <citation type="submission" date="2006-02" db="EMBL/GenBank/DDBJ databases">
        <authorList>
            <person name="Amann R."/>
            <person name="Ferriera S."/>
            <person name="Johnson J."/>
            <person name="Kravitz S."/>
            <person name="Halpern A."/>
            <person name="Remington K."/>
            <person name="Beeson K."/>
            <person name="Tran B."/>
            <person name="Rogers Y.-H."/>
            <person name="Friedman R."/>
            <person name="Venter J.C."/>
        </authorList>
    </citation>
    <scope>NUCLEOTIDE SEQUENCE [LARGE SCALE GENOMIC DNA]</scope>
    <source>
        <strain evidence="2 3">DSM 3645</strain>
    </source>
</reference>
<evidence type="ECO:0000313" key="2">
    <source>
        <dbReference type="EMBL" id="EAQ81780.1"/>
    </source>
</evidence>
<gene>
    <name evidence="2" type="ORF">DSM3645_16550</name>
</gene>
<evidence type="ECO:0008006" key="4">
    <source>
        <dbReference type="Google" id="ProtNLM"/>
    </source>
</evidence>
<evidence type="ECO:0000256" key="1">
    <source>
        <dbReference type="SAM" id="Phobius"/>
    </source>
</evidence>
<dbReference type="Proteomes" id="UP000004358">
    <property type="component" value="Unassembled WGS sequence"/>
</dbReference>
<keyword evidence="1" id="KW-0472">Membrane</keyword>